<dbReference type="RefSeq" id="WP_046442829.1">
    <property type="nucleotide sequence ID" value="NZ_CAUERS010000101.1"/>
</dbReference>
<keyword evidence="3" id="KW-1185">Reference proteome</keyword>
<dbReference type="InterPro" id="IPR000086">
    <property type="entry name" value="NUDIX_hydrolase_dom"/>
</dbReference>
<evidence type="ECO:0000313" key="3">
    <source>
        <dbReference type="Proteomes" id="UP000034076"/>
    </source>
</evidence>
<dbReference type="Pfam" id="PF00293">
    <property type="entry name" value="NUDIX"/>
    <property type="match status" value="1"/>
</dbReference>
<dbReference type="SUPFAM" id="SSF55811">
    <property type="entry name" value="Nudix"/>
    <property type="match status" value="1"/>
</dbReference>
<organism evidence="2 3">
    <name type="scientific">Christensenella hongkongensis</name>
    <dbReference type="NCBI Taxonomy" id="270498"/>
    <lineage>
        <taxon>Bacteria</taxon>
        <taxon>Bacillati</taxon>
        <taxon>Bacillota</taxon>
        <taxon>Clostridia</taxon>
        <taxon>Christensenellales</taxon>
        <taxon>Christensenellaceae</taxon>
        <taxon>Christensenella</taxon>
    </lineage>
</organism>
<dbReference type="GO" id="GO:0016787">
    <property type="term" value="F:hydrolase activity"/>
    <property type="evidence" value="ECO:0007669"/>
    <property type="project" value="UniProtKB-KW"/>
</dbReference>
<proteinExistence type="predicted"/>
<dbReference type="EMBL" id="LAYJ01000068">
    <property type="protein sequence ID" value="KKI51772.1"/>
    <property type="molecule type" value="Genomic_DNA"/>
</dbReference>
<evidence type="ECO:0000313" key="2">
    <source>
        <dbReference type="EMBL" id="KKI51772.1"/>
    </source>
</evidence>
<accession>A0A0M2NMX5</accession>
<dbReference type="Gene3D" id="3.90.79.10">
    <property type="entry name" value="Nucleoside Triphosphate Pyrophosphohydrolase"/>
    <property type="match status" value="1"/>
</dbReference>
<dbReference type="PROSITE" id="PS51462">
    <property type="entry name" value="NUDIX"/>
    <property type="match status" value="1"/>
</dbReference>
<sequence>MSRMPYHIHVFPYRKRGDAYEYAIFQRSDLPQIWQGISGGGESGETIEQSALRECREEGGITAPGPLYRLDSISCMRSTVFPEWTPVWGKDIVVLPMYFFGMPYDGNITLSDEHLRFGWMDYGKANLMVRMPDQNTALWELNERLKRNNLDR</sequence>
<name>A0A0M2NMX5_9FIRM</name>
<gene>
    <name evidence="2" type="ORF">CHK_0939</name>
</gene>
<reference evidence="2 3" key="1">
    <citation type="submission" date="2015-04" db="EMBL/GenBank/DDBJ databases">
        <title>Draft genome sequence of bacteremic isolate Catabacter hongkongensis type strain HKU16T.</title>
        <authorList>
            <person name="Lau S.K."/>
            <person name="Teng J.L."/>
            <person name="Huang Y."/>
            <person name="Curreem S.O."/>
            <person name="Tsui S.K."/>
            <person name="Woo P.C."/>
        </authorList>
    </citation>
    <scope>NUCLEOTIDE SEQUENCE [LARGE SCALE GENOMIC DNA]</scope>
    <source>
        <strain evidence="2 3">HKU16</strain>
    </source>
</reference>
<dbReference type="STRING" id="270498.CHK_0939"/>
<evidence type="ECO:0000259" key="1">
    <source>
        <dbReference type="PROSITE" id="PS51462"/>
    </source>
</evidence>
<comment type="caution">
    <text evidence="2">The sequence shown here is derived from an EMBL/GenBank/DDBJ whole genome shotgun (WGS) entry which is preliminary data.</text>
</comment>
<dbReference type="AlphaFoldDB" id="A0A0M2NMX5"/>
<keyword evidence="2" id="KW-0378">Hydrolase</keyword>
<dbReference type="InterPro" id="IPR015797">
    <property type="entry name" value="NUDIX_hydrolase-like_dom_sf"/>
</dbReference>
<dbReference type="OrthoDB" id="9814308at2"/>
<protein>
    <submittedName>
        <fullName evidence="2">dATP pyrophosphohydrolase</fullName>
        <ecNumber evidence="2">3.6.1.-</ecNumber>
    </submittedName>
</protein>
<dbReference type="Proteomes" id="UP000034076">
    <property type="component" value="Unassembled WGS sequence"/>
</dbReference>
<feature type="domain" description="Nudix hydrolase" evidence="1">
    <location>
        <begin position="1"/>
        <end position="142"/>
    </location>
</feature>
<dbReference type="EC" id="3.6.1.-" evidence="2"/>